<dbReference type="InParanoid" id="A0A5F8H0F5"/>
<dbReference type="Ensembl" id="ENSMODT00000076096.1">
    <property type="protein sequence ID" value="ENSMODP00000053282.1"/>
    <property type="gene ID" value="ENSMODG00000043627.1"/>
</dbReference>
<keyword evidence="2" id="KW-1185">Reference proteome</keyword>
<reference evidence="1" key="2">
    <citation type="submission" date="2025-08" db="UniProtKB">
        <authorList>
            <consortium name="Ensembl"/>
        </authorList>
    </citation>
    <scope>IDENTIFICATION</scope>
</reference>
<protein>
    <submittedName>
        <fullName evidence="1">Uncharacterized protein</fullName>
    </submittedName>
</protein>
<dbReference type="Bgee" id="ENSMODG00000043627">
    <property type="expression patterns" value="Expressed in blood and 8 other cell types or tissues"/>
</dbReference>
<sequence length="55" mass="5915">MNGKSLLLFAAMRGHLGSYLLSPGVRVKLVSAGFQTAEELLELKPSELSRDVGNL</sequence>
<evidence type="ECO:0000313" key="2">
    <source>
        <dbReference type="Proteomes" id="UP000002280"/>
    </source>
</evidence>
<dbReference type="GeneTree" id="ENSGT00960000187351"/>
<proteinExistence type="predicted"/>
<dbReference type="AlphaFoldDB" id="A0A5F8H0F5"/>
<reference evidence="1 2" key="1">
    <citation type="journal article" date="2007" name="Nature">
        <title>Genome of the marsupial Monodelphis domestica reveals innovation in non-coding sequences.</title>
        <authorList>
            <person name="Mikkelsen T.S."/>
            <person name="Wakefield M.J."/>
            <person name="Aken B."/>
            <person name="Amemiya C.T."/>
            <person name="Chang J.L."/>
            <person name="Duke S."/>
            <person name="Garber M."/>
            <person name="Gentles A.J."/>
            <person name="Goodstadt L."/>
            <person name="Heger A."/>
            <person name="Jurka J."/>
            <person name="Kamal M."/>
            <person name="Mauceli E."/>
            <person name="Searle S.M."/>
            <person name="Sharpe T."/>
            <person name="Baker M.L."/>
            <person name="Batzer M.A."/>
            <person name="Benos P.V."/>
            <person name="Belov K."/>
            <person name="Clamp M."/>
            <person name="Cook A."/>
            <person name="Cuff J."/>
            <person name="Das R."/>
            <person name="Davidow L."/>
            <person name="Deakin J.E."/>
            <person name="Fazzari M.J."/>
            <person name="Glass J.L."/>
            <person name="Grabherr M."/>
            <person name="Greally J.M."/>
            <person name="Gu W."/>
            <person name="Hore T.A."/>
            <person name="Huttley G.A."/>
            <person name="Kleber M."/>
            <person name="Jirtle R.L."/>
            <person name="Koina E."/>
            <person name="Lee J.T."/>
            <person name="Mahony S."/>
            <person name="Marra M.A."/>
            <person name="Miller R.D."/>
            <person name="Nicholls R.D."/>
            <person name="Oda M."/>
            <person name="Papenfuss A.T."/>
            <person name="Parra Z.E."/>
            <person name="Pollock D.D."/>
            <person name="Ray D.A."/>
            <person name="Schein J.E."/>
            <person name="Speed T.P."/>
            <person name="Thompson K."/>
            <person name="VandeBerg J.L."/>
            <person name="Wade C.M."/>
            <person name="Walker J.A."/>
            <person name="Waters P.D."/>
            <person name="Webber C."/>
            <person name="Weidman J.R."/>
            <person name="Xie X."/>
            <person name="Zody M.C."/>
            <person name="Baldwin J."/>
            <person name="Abdouelleil A."/>
            <person name="Abdulkadir J."/>
            <person name="Abebe A."/>
            <person name="Abera B."/>
            <person name="Abreu J."/>
            <person name="Acer S.C."/>
            <person name="Aftuck L."/>
            <person name="Alexander A."/>
            <person name="An P."/>
            <person name="Anderson E."/>
            <person name="Anderson S."/>
            <person name="Arachi H."/>
            <person name="Azer M."/>
            <person name="Bachantsang P."/>
            <person name="Barry A."/>
            <person name="Bayul T."/>
            <person name="Berlin A."/>
            <person name="Bessette D."/>
            <person name="Bloom T."/>
            <person name="Bloom T."/>
            <person name="Boguslavskiy L."/>
            <person name="Bonnet C."/>
            <person name="Boukhgalter B."/>
            <person name="Bourzgui I."/>
            <person name="Brown A."/>
            <person name="Cahill P."/>
            <person name="Channer S."/>
            <person name="Cheshatsang Y."/>
            <person name="Chuda L."/>
            <person name="Citroen M."/>
            <person name="Collymore A."/>
            <person name="Cooke P."/>
            <person name="Costello M."/>
            <person name="D'Aco K."/>
            <person name="Daza R."/>
            <person name="De Haan G."/>
            <person name="DeGray S."/>
            <person name="DeMaso C."/>
            <person name="Dhargay N."/>
            <person name="Dooley K."/>
            <person name="Dooley E."/>
            <person name="Doricent M."/>
            <person name="Dorje P."/>
            <person name="Dorjee K."/>
            <person name="Dupes A."/>
            <person name="Elong R."/>
            <person name="Falk J."/>
            <person name="Farina A."/>
            <person name="Faro S."/>
            <person name="Ferguson D."/>
            <person name="Fisher S."/>
            <person name="Foley C.D."/>
            <person name="Franke A."/>
            <person name="Friedrich D."/>
            <person name="Gadbois L."/>
            <person name="Gearin G."/>
            <person name="Gearin C.R."/>
            <person name="Giannoukos G."/>
            <person name="Goode T."/>
            <person name="Graham J."/>
            <person name="Grandbois E."/>
            <person name="Grewal S."/>
            <person name="Gyaltsen K."/>
            <person name="Hafez N."/>
            <person name="Hagos B."/>
            <person name="Hall J."/>
            <person name="Henson C."/>
            <person name="Hollinger A."/>
            <person name="Honan T."/>
            <person name="Huard M.D."/>
            <person name="Hughes L."/>
            <person name="Hurhula B."/>
            <person name="Husby M.E."/>
            <person name="Kamat A."/>
            <person name="Kanga B."/>
            <person name="Kashin S."/>
            <person name="Khazanovich D."/>
            <person name="Kisner P."/>
            <person name="Lance K."/>
            <person name="Lara M."/>
            <person name="Lee W."/>
            <person name="Lennon N."/>
            <person name="Letendre F."/>
            <person name="LeVine R."/>
            <person name="Lipovsky A."/>
            <person name="Liu X."/>
            <person name="Liu J."/>
            <person name="Liu S."/>
            <person name="Lokyitsang T."/>
            <person name="Lokyitsang Y."/>
            <person name="Lubonja R."/>
            <person name="Lui A."/>
            <person name="MacDonald P."/>
            <person name="Magnisalis V."/>
            <person name="Maru K."/>
            <person name="Matthews C."/>
            <person name="McCusker W."/>
            <person name="McDonough S."/>
            <person name="Mehta T."/>
            <person name="Meldrim J."/>
            <person name="Meneus L."/>
            <person name="Mihai O."/>
            <person name="Mihalev A."/>
            <person name="Mihova T."/>
            <person name="Mittelman R."/>
            <person name="Mlenga V."/>
            <person name="Montmayeur A."/>
            <person name="Mulrain L."/>
            <person name="Navidi A."/>
            <person name="Naylor J."/>
            <person name="Negash T."/>
            <person name="Nguyen T."/>
            <person name="Nguyen N."/>
            <person name="Nicol R."/>
            <person name="Norbu C."/>
            <person name="Norbu N."/>
            <person name="Novod N."/>
            <person name="O'Neill B."/>
            <person name="Osman S."/>
            <person name="Markiewicz E."/>
            <person name="Oyono O.L."/>
            <person name="Patti C."/>
            <person name="Phunkhang P."/>
            <person name="Pierre F."/>
            <person name="Priest M."/>
            <person name="Raghuraman S."/>
            <person name="Rege F."/>
            <person name="Reyes R."/>
            <person name="Rise C."/>
            <person name="Rogov P."/>
            <person name="Ross K."/>
            <person name="Ryan E."/>
            <person name="Settipalli S."/>
            <person name="Shea T."/>
            <person name="Sherpa N."/>
            <person name="Shi L."/>
            <person name="Shih D."/>
            <person name="Sparrow T."/>
            <person name="Spaulding J."/>
            <person name="Stalker J."/>
            <person name="Stange-Thomann N."/>
            <person name="Stavropoulos S."/>
            <person name="Stone C."/>
            <person name="Strader C."/>
            <person name="Tesfaye S."/>
            <person name="Thomson T."/>
            <person name="Thoulutsang Y."/>
            <person name="Thoulutsang D."/>
            <person name="Topham K."/>
            <person name="Topping I."/>
            <person name="Tsamla T."/>
            <person name="Vassiliev H."/>
            <person name="Vo A."/>
            <person name="Wangchuk T."/>
            <person name="Wangdi T."/>
            <person name="Weiand M."/>
            <person name="Wilkinson J."/>
            <person name="Wilson A."/>
            <person name="Yadav S."/>
            <person name="Young G."/>
            <person name="Yu Q."/>
            <person name="Zembek L."/>
            <person name="Zhong D."/>
            <person name="Zimmer A."/>
            <person name="Zwirko Z."/>
            <person name="Jaffe D.B."/>
            <person name="Alvarez P."/>
            <person name="Brockman W."/>
            <person name="Butler J."/>
            <person name="Chin C."/>
            <person name="Gnerre S."/>
            <person name="MacCallum I."/>
            <person name="Graves J.A."/>
            <person name="Ponting C.P."/>
            <person name="Breen M."/>
            <person name="Samollow P.B."/>
            <person name="Lander E.S."/>
            <person name="Lindblad-Toh K."/>
        </authorList>
    </citation>
    <scope>NUCLEOTIDE SEQUENCE [LARGE SCALE GENOMIC DNA]</scope>
</reference>
<name>A0A5F8H0F5_MONDO</name>
<reference evidence="1" key="3">
    <citation type="submission" date="2025-09" db="UniProtKB">
        <authorList>
            <consortium name="Ensembl"/>
        </authorList>
    </citation>
    <scope>IDENTIFICATION</scope>
</reference>
<dbReference type="Proteomes" id="UP000002280">
    <property type="component" value="Chromosome 2"/>
</dbReference>
<evidence type="ECO:0000313" key="1">
    <source>
        <dbReference type="Ensembl" id="ENSMODP00000053282.1"/>
    </source>
</evidence>
<organism evidence="1 2">
    <name type="scientific">Monodelphis domestica</name>
    <name type="common">Gray short-tailed opossum</name>
    <dbReference type="NCBI Taxonomy" id="13616"/>
    <lineage>
        <taxon>Eukaryota</taxon>
        <taxon>Metazoa</taxon>
        <taxon>Chordata</taxon>
        <taxon>Craniata</taxon>
        <taxon>Vertebrata</taxon>
        <taxon>Euteleostomi</taxon>
        <taxon>Mammalia</taxon>
        <taxon>Metatheria</taxon>
        <taxon>Didelphimorphia</taxon>
        <taxon>Didelphidae</taxon>
        <taxon>Monodelphis</taxon>
    </lineage>
</organism>
<accession>A0A5F8H0F5</accession>
<dbReference type="STRING" id="13616.ENSMODP00000053282"/>